<evidence type="ECO:0000256" key="2">
    <source>
        <dbReference type="ARBA" id="ARBA00022737"/>
    </source>
</evidence>
<accession>A0ABV3Z6M4</accession>
<dbReference type="InterPro" id="IPR001307">
    <property type="entry name" value="Thiosulphate_STrfase_CS"/>
</dbReference>
<dbReference type="CDD" id="cd01449">
    <property type="entry name" value="TST_Repeat_2"/>
    <property type="match status" value="1"/>
</dbReference>
<dbReference type="CDD" id="cd01448">
    <property type="entry name" value="TST_Repeat_1"/>
    <property type="match status" value="1"/>
</dbReference>
<dbReference type="InterPro" id="IPR045078">
    <property type="entry name" value="TST/MPST-like"/>
</dbReference>
<dbReference type="EC" id="2.8.1.-" evidence="4"/>
<dbReference type="EMBL" id="JBEHZE010000001">
    <property type="protein sequence ID" value="MEX6634093.1"/>
    <property type="molecule type" value="Genomic_DNA"/>
</dbReference>
<keyword evidence="1 4" id="KW-0808">Transferase</keyword>
<dbReference type="Pfam" id="PF00581">
    <property type="entry name" value="Rhodanese"/>
    <property type="match status" value="2"/>
</dbReference>
<dbReference type="RefSeq" id="WP_369314084.1">
    <property type="nucleotide sequence ID" value="NZ_JBEHZE010000001.1"/>
</dbReference>
<sequence>MTDFGPLISTDDLAANRDRFKIIDGSWRMPGNGDAIEHYHQEHIPGAVFFDIDKIAYQETSLTHMLPPPGQFAEQVGALGLSETDHIVVYDEAGMFSAARVWWSLRAMGHKNVAVLDGGLPKWKRENNPVTDDVTIVSPAEYKPSATPSRYAFAHDVRDALAAKMSVVDARPADRFAARAPEPRPGLRSGHMPGAVNLPSSSVVDGASGQMKSPAELRDLFLDLGVDPSARVITSCGSGVAAAILSLALEIIGANNHAVYDGSWAEWGDEKNDEQLFPVVD</sequence>
<dbReference type="PROSITE" id="PS50206">
    <property type="entry name" value="RHODANESE_3"/>
    <property type="match status" value="2"/>
</dbReference>
<feature type="domain" description="Rhodanese" evidence="3">
    <location>
        <begin position="161"/>
        <end position="276"/>
    </location>
</feature>
<dbReference type="Proteomes" id="UP001560685">
    <property type="component" value="Unassembled WGS sequence"/>
</dbReference>
<dbReference type="PANTHER" id="PTHR11364:SF27">
    <property type="entry name" value="SULFURTRANSFERASE"/>
    <property type="match status" value="1"/>
</dbReference>
<evidence type="ECO:0000256" key="1">
    <source>
        <dbReference type="ARBA" id="ARBA00022679"/>
    </source>
</evidence>
<organism evidence="4 5">
    <name type="scientific">Hyphococcus lacteus</name>
    <dbReference type="NCBI Taxonomy" id="3143536"/>
    <lineage>
        <taxon>Bacteria</taxon>
        <taxon>Pseudomonadati</taxon>
        <taxon>Pseudomonadota</taxon>
        <taxon>Alphaproteobacteria</taxon>
        <taxon>Parvularculales</taxon>
        <taxon>Parvularculaceae</taxon>
        <taxon>Hyphococcus</taxon>
    </lineage>
</organism>
<proteinExistence type="predicted"/>
<keyword evidence="5" id="KW-1185">Reference proteome</keyword>
<evidence type="ECO:0000313" key="4">
    <source>
        <dbReference type="EMBL" id="MEX6634093.1"/>
    </source>
</evidence>
<dbReference type="SMART" id="SM00450">
    <property type="entry name" value="RHOD"/>
    <property type="match status" value="2"/>
</dbReference>
<dbReference type="InterPro" id="IPR036873">
    <property type="entry name" value="Rhodanese-like_dom_sf"/>
</dbReference>
<dbReference type="InterPro" id="IPR001763">
    <property type="entry name" value="Rhodanese-like_dom"/>
</dbReference>
<dbReference type="PROSITE" id="PS00380">
    <property type="entry name" value="RHODANESE_1"/>
    <property type="match status" value="1"/>
</dbReference>
<keyword evidence="2" id="KW-0677">Repeat</keyword>
<dbReference type="PANTHER" id="PTHR11364">
    <property type="entry name" value="THIOSULFATE SULFERTANSFERASE"/>
    <property type="match status" value="1"/>
</dbReference>
<dbReference type="GO" id="GO:0016740">
    <property type="term" value="F:transferase activity"/>
    <property type="evidence" value="ECO:0007669"/>
    <property type="project" value="UniProtKB-KW"/>
</dbReference>
<reference evidence="4 5" key="1">
    <citation type="submission" date="2024-05" db="EMBL/GenBank/DDBJ databases">
        <title>Three bacterial strains, DH-69, EH-24, and ECK-19 isolated from coastal sediments.</title>
        <authorList>
            <person name="Ye Y.-Q."/>
            <person name="Du Z.-J."/>
        </authorList>
    </citation>
    <scope>NUCLEOTIDE SEQUENCE [LARGE SCALE GENOMIC DNA]</scope>
    <source>
        <strain evidence="4 5">ECK-19</strain>
    </source>
</reference>
<protein>
    <submittedName>
        <fullName evidence="4">Sulfurtransferase</fullName>
        <ecNumber evidence="4">2.8.1.-</ecNumber>
    </submittedName>
</protein>
<evidence type="ECO:0000313" key="5">
    <source>
        <dbReference type="Proteomes" id="UP001560685"/>
    </source>
</evidence>
<gene>
    <name evidence="4" type="ORF">ABFZ84_11110</name>
</gene>
<feature type="domain" description="Rhodanese" evidence="3">
    <location>
        <begin position="16"/>
        <end position="132"/>
    </location>
</feature>
<dbReference type="SUPFAM" id="SSF52821">
    <property type="entry name" value="Rhodanese/Cell cycle control phosphatase"/>
    <property type="match status" value="2"/>
</dbReference>
<comment type="caution">
    <text evidence="4">The sequence shown here is derived from an EMBL/GenBank/DDBJ whole genome shotgun (WGS) entry which is preliminary data.</text>
</comment>
<dbReference type="Gene3D" id="3.40.250.10">
    <property type="entry name" value="Rhodanese-like domain"/>
    <property type="match status" value="2"/>
</dbReference>
<name>A0ABV3Z6M4_9PROT</name>
<evidence type="ECO:0000259" key="3">
    <source>
        <dbReference type="PROSITE" id="PS50206"/>
    </source>
</evidence>